<evidence type="ECO:0000313" key="2">
    <source>
        <dbReference type="EMBL" id="AVR57696.1"/>
    </source>
</evidence>
<sequence>MFDRAVQTLFLFAIEPIVEEVSCKRVYGFRVGKSLHDCSSYLFLILASYTATRRFILKADINKFFDSVSHEWLLENVWMNKRILKLFLKAGFLELNVKYGTEEGFPQGSPISPALANFTLAGLETFLGKEFLSTRYADDFVVLGKSRNALKTVAMKKINEFLNIRGLSLNREKTKVYSIKEGFNFVGLNFREYPDKNRIKGITEGAFIIKPSKEKVNDFIRSLSRIVKLHKNVKNNKHLIIKLNQKLRGFAEHYKRYVIQKVFNFISFKLFRIIYSMLKRKHRKRNATWLYNKYFCKIENVNWIFCYKTNNKVVDSLFRISYVKIKRHQINTAGNPFDPANYVKYKARTKYLTNNIITTSKTKLLTSQKGICPVCNTSLLNNEELHMYHIKPKSLGGSHKPNNLLLLHKDCHKQVEYSTDKNLHAAFVKDGIIQK</sequence>
<dbReference type="PANTHER" id="PTHR34047">
    <property type="entry name" value="NUCLEAR INTRON MATURASE 1, MITOCHONDRIAL-RELATED"/>
    <property type="match status" value="1"/>
</dbReference>
<geneLocation type="mitochondrion" evidence="2"/>
<feature type="domain" description="Reverse transcriptase" evidence="1">
    <location>
        <begin position="1"/>
        <end position="190"/>
    </location>
</feature>
<dbReference type="InterPro" id="IPR013597">
    <property type="entry name" value="Mat_intron_G2"/>
</dbReference>
<dbReference type="GO" id="GO:0004519">
    <property type="term" value="F:endonuclease activity"/>
    <property type="evidence" value="ECO:0007669"/>
    <property type="project" value="InterPro"/>
</dbReference>
<evidence type="ECO:0000259" key="1">
    <source>
        <dbReference type="PROSITE" id="PS50878"/>
    </source>
</evidence>
<dbReference type="InterPro" id="IPR000477">
    <property type="entry name" value="RT_dom"/>
</dbReference>
<dbReference type="CDD" id="cd00085">
    <property type="entry name" value="HNHc"/>
    <property type="match status" value="1"/>
</dbReference>
<dbReference type="InterPro" id="IPR043502">
    <property type="entry name" value="DNA/RNA_pol_sf"/>
</dbReference>
<reference evidence="2" key="1">
    <citation type="submission" date="2017-09" db="EMBL/GenBank/DDBJ databases">
        <title>Your Publication.</title>
        <authorList>
            <person name="Keepers K.G."/>
            <person name="Pogoda C.S."/>
            <person name="Hamsher S.E."/>
            <person name="Stepanek J.G."/>
            <person name="Kane N.C."/>
            <person name="Kociolek J.P."/>
        </authorList>
    </citation>
    <scope>NUCLEOTIDE SEQUENCE</scope>
</reference>
<dbReference type="AlphaFoldDB" id="A0A2R4A3R8"/>
<dbReference type="Gene3D" id="1.10.30.50">
    <property type="match status" value="1"/>
</dbReference>
<dbReference type="InterPro" id="IPR002711">
    <property type="entry name" value="HNH"/>
</dbReference>
<dbReference type="Pfam" id="PF08388">
    <property type="entry name" value="GIIM"/>
    <property type="match status" value="1"/>
</dbReference>
<dbReference type="InterPro" id="IPR051083">
    <property type="entry name" value="GrpII_Intron_Splice-Mob/Def"/>
</dbReference>
<dbReference type="SUPFAM" id="SSF56672">
    <property type="entry name" value="DNA/RNA polymerases"/>
    <property type="match status" value="1"/>
</dbReference>
<dbReference type="InterPro" id="IPR003615">
    <property type="entry name" value="HNH_nuc"/>
</dbReference>
<organism evidence="2">
    <name type="scientific">Halamphora calidilacuna</name>
    <dbReference type="NCBI Taxonomy" id="2133758"/>
    <lineage>
        <taxon>Eukaryota</taxon>
        <taxon>Sar</taxon>
        <taxon>Stramenopiles</taxon>
        <taxon>Ochrophyta</taxon>
        <taxon>Bacillariophyta</taxon>
        <taxon>Bacillariophyceae</taxon>
        <taxon>Bacillariophycidae</taxon>
        <taxon>Naviculales</taxon>
        <taxon>Amphipleuraceae</taxon>
        <taxon>Halamphora</taxon>
    </lineage>
</organism>
<gene>
    <name evidence="2" type="primary">AI1</name>
</gene>
<dbReference type="SMART" id="SM00507">
    <property type="entry name" value="HNHc"/>
    <property type="match status" value="1"/>
</dbReference>
<dbReference type="PROSITE" id="PS50878">
    <property type="entry name" value="RT_POL"/>
    <property type="match status" value="1"/>
</dbReference>
<dbReference type="Pfam" id="PF00078">
    <property type="entry name" value="RVT_1"/>
    <property type="match status" value="1"/>
</dbReference>
<dbReference type="PANTHER" id="PTHR34047:SF8">
    <property type="entry name" value="PROTEIN YKFC"/>
    <property type="match status" value="1"/>
</dbReference>
<accession>A0A2R4A3R8</accession>
<keyword evidence="2" id="KW-0496">Mitochondrion</keyword>
<name>A0A2R4A3R8_9STRA</name>
<protein>
    <recommendedName>
        <fullName evidence="1">Reverse transcriptase domain-containing protein</fullName>
    </recommendedName>
</protein>
<proteinExistence type="predicted"/>
<dbReference type="GO" id="GO:0008270">
    <property type="term" value="F:zinc ion binding"/>
    <property type="evidence" value="ECO:0007669"/>
    <property type="project" value="InterPro"/>
</dbReference>
<dbReference type="EMBL" id="MF997424">
    <property type="protein sequence ID" value="AVR57696.1"/>
    <property type="molecule type" value="Genomic_DNA"/>
</dbReference>
<dbReference type="CDD" id="cd01651">
    <property type="entry name" value="RT_G2_intron"/>
    <property type="match status" value="1"/>
</dbReference>
<dbReference type="Pfam" id="PF01844">
    <property type="entry name" value="HNH"/>
    <property type="match status" value="1"/>
</dbReference>
<dbReference type="GO" id="GO:0003676">
    <property type="term" value="F:nucleic acid binding"/>
    <property type="evidence" value="ECO:0007669"/>
    <property type="project" value="InterPro"/>
</dbReference>